<dbReference type="Proteomes" id="UP000000378">
    <property type="component" value="Chromosome"/>
</dbReference>
<name>D7CNT8_SYNLT</name>
<protein>
    <submittedName>
        <fullName evidence="2">Uncharacterized protein</fullName>
    </submittedName>
</protein>
<dbReference type="HOGENOM" id="CLU_2144623_0_0_9"/>
<keyword evidence="1" id="KW-0812">Transmembrane</keyword>
<proteinExistence type="predicted"/>
<accession>D7CNT8</accession>
<sequence>MPRWVLPATILFLIGVAFVFRWEYGPVQYYGLKTAVYKHDRWTGQDWVKIYESSYEGTKIRENPVPYDRDARKNRETATKIGALAAFITFIWLVLAVQASVYSTRSEKRNAI</sequence>
<dbReference type="RefSeq" id="WP_013175775.1">
    <property type="nucleotide sequence ID" value="NC_014220.1"/>
</dbReference>
<dbReference type="KEGG" id="slp:Slip_1612"/>
<dbReference type="EMBL" id="CP002048">
    <property type="protein sequence ID" value="ADI02373.1"/>
    <property type="molecule type" value="Genomic_DNA"/>
</dbReference>
<reference evidence="3" key="1">
    <citation type="journal article" date="2010" name="Stand. Genomic Sci.">
        <title>Complete genome sequence of Syntrophothermus lipocalidus type strain (TGB-C1T).</title>
        <authorList>
            <consortium name="US DOE Joint Genome Institute (JGI-PGF)"/>
            <person name="Djao O."/>
            <person name="Zhang X."/>
            <person name="Lucas S."/>
            <person name="Lapidus A."/>
            <person name="Glavina Del Rio T."/>
            <person name="Nolan M."/>
            <person name="Tice H."/>
            <person name="Cheng J."/>
            <person name="Han C."/>
            <person name="Tapia R."/>
            <person name="Goodwin L."/>
            <person name="Pitluck S."/>
            <person name="Liolios K."/>
            <person name="Ivanova N."/>
            <person name="Mavromatis K."/>
            <person name="Mikhailova N."/>
            <person name="Ovchinnikova G."/>
            <person name="Pati A."/>
            <person name="Brambilla E."/>
            <person name="Chen A."/>
            <person name="Palaniappan K."/>
            <person name="Land M."/>
            <person name="Hauser L."/>
            <person name="Chang Y."/>
            <person name="Jeffries C."/>
            <person name="Rohde M."/>
            <person name="Sikorski J."/>
            <person name="Spring S."/>
            <person name="Goker M."/>
            <person name="Detter J."/>
            <person name="Woyke T."/>
            <person name="Bristow J."/>
            <person name="Eisen J."/>
            <person name="Markowitz V."/>
            <person name="Hugenholtz P."/>
            <person name="Kyrpides N."/>
            <person name="Klenk H."/>
        </authorList>
    </citation>
    <scope>NUCLEOTIDE SEQUENCE [LARGE SCALE GENOMIC DNA]</scope>
    <source>
        <strain evidence="3">DSM 12680 / TGB-C1</strain>
    </source>
</reference>
<gene>
    <name evidence="2" type="ordered locus">Slip_1612</name>
</gene>
<evidence type="ECO:0000313" key="3">
    <source>
        <dbReference type="Proteomes" id="UP000000378"/>
    </source>
</evidence>
<dbReference type="STRING" id="643648.Slip_1612"/>
<keyword evidence="3" id="KW-1185">Reference proteome</keyword>
<keyword evidence="1" id="KW-0472">Membrane</keyword>
<organism evidence="2 3">
    <name type="scientific">Syntrophothermus lipocalidus (strain DSM 12680 / TGB-C1)</name>
    <dbReference type="NCBI Taxonomy" id="643648"/>
    <lineage>
        <taxon>Bacteria</taxon>
        <taxon>Bacillati</taxon>
        <taxon>Bacillota</taxon>
        <taxon>Clostridia</taxon>
        <taxon>Eubacteriales</taxon>
        <taxon>Syntrophomonadaceae</taxon>
        <taxon>Syntrophothermus</taxon>
    </lineage>
</organism>
<feature type="transmembrane region" description="Helical" evidence="1">
    <location>
        <begin position="81"/>
        <end position="102"/>
    </location>
</feature>
<reference evidence="2 3" key="2">
    <citation type="journal article" date="2010" name="Stand. Genomic Sci.">
        <title>Complete genome sequence of Syntrophothermus lipocalidus type strain (TGB-C1).</title>
        <authorList>
            <person name="Djao O.D."/>
            <person name="Zhang X."/>
            <person name="Lucas S."/>
            <person name="Lapidus A."/>
            <person name="Del Rio T.G."/>
            <person name="Nolan M."/>
            <person name="Tice H."/>
            <person name="Cheng J.F."/>
            <person name="Han C."/>
            <person name="Tapia R."/>
            <person name="Goodwin L."/>
            <person name="Pitluck S."/>
            <person name="Liolios K."/>
            <person name="Ivanova N."/>
            <person name="Mavromatis K."/>
            <person name="Mikhailova N."/>
            <person name="Ovchinnikova G."/>
            <person name="Pati A."/>
            <person name="Brambilla E."/>
            <person name="Chen A."/>
            <person name="Palaniappan K."/>
            <person name="Land M."/>
            <person name="Hauser L."/>
            <person name="Chang Y.J."/>
            <person name="Jeffries C.D."/>
            <person name="Rohde M."/>
            <person name="Sikorski J."/>
            <person name="Spring S."/>
            <person name="Goker M."/>
            <person name="Detter J.C."/>
            <person name="Woyke T."/>
            <person name="Bristow J."/>
            <person name="Eisen J.A."/>
            <person name="Markowitz V."/>
            <person name="Hugenholtz P."/>
            <person name="Kyrpides N.C."/>
            <person name="Klenk H.P."/>
        </authorList>
    </citation>
    <scope>NUCLEOTIDE SEQUENCE [LARGE SCALE GENOMIC DNA]</scope>
    <source>
        <strain evidence="3">DSM 12680 / TGB-C1</strain>
    </source>
</reference>
<dbReference type="OrthoDB" id="2624090at2"/>
<evidence type="ECO:0000313" key="2">
    <source>
        <dbReference type="EMBL" id="ADI02373.1"/>
    </source>
</evidence>
<keyword evidence="1" id="KW-1133">Transmembrane helix</keyword>
<dbReference type="AlphaFoldDB" id="D7CNT8"/>
<evidence type="ECO:0000256" key="1">
    <source>
        <dbReference type="SAM" id="Phobius"/>
    </source>
</evidence>